<evidence type="ECO:0000313" key="1">
    <source>
        <dbReference type="EMBL" id="SVE43317.1"/>
    </source>
</evidence>
<dbReference type="AlphaFoldDB" id="A0A383DFQ3"/>
<proteinExistence type="predicted"/>
<organism evidence="1">
    <name type="scientific">marine metagenome</name>
    <dbReference type="NCBI Taxonomy" id="408172"/>
    <lineage>
        <taxon>unclassified sequences</taxon>
        <taxon>metagenomes</taxon>
        <taxon>ecological metagenomes</taxon>
    </lineage>
</organism>
<dbReference type="EMBL" id="UINC01216947">
    <property type="protein sequence ID" value="SVE43317.1"/>
    <property type="molecule type" value="Genomic_DNA"/>
</dbReference>
<accession>A0A383DFQ3</accession>
<protein>
    <submittedName>
        <fullName evidence="1">Uncharacterized protein</fullName>
    </submittedName>
</protein>
<reference evidence="1" key="1">
    <citation type="submission" date="2018-05" db="EMBL/GenBank/DDBJ databases">
        <authorList>
            <person name="Lanie J.A."/>
            <person name="Ng W.-L."/>
            <person name="Kazmierczak K.M."/>
            <person name="Andrzejewski T.M."/>
            <person name="Davidsen T.M."/>
            <person name="Wayne K.J."/>
            <person name="Tettelin H."/>
            <person name="Glass J.I."/>
            <person name="Rusch D."/>
            <person name="Podicherti R."/>
            <person name="Tsui H.-C.T."/>
            <person name="Winkler M.E."/>
        </authorList>
    </citation>
    <scope>NUCLEOTIDE SEQUENCE</scope>
</reference>
<sequence length="30" mass="3312">MVDRAILILAGPLSFRMTCHYDSDESVGVD</sequence>
<gene>
    <name evidence="1" type="ORF">METZ01_LOCUS496171</name>
</gene>
<name>A0A383DFQ3_9ZZZZ</name>